<protein>
    <submittedName>
        <fullName evidence="1">Putative capsid</fullName>
    </submittedName>
</protein>
<dbReference type="Gene3D" id="2.60.120.20">
    <property type="match status" value="1"/>
</dbReference>
<name>A0A2K9LSC1_9VIRU</name>
<organism evidence="1">
    <name type="scientific">uncultured virus</name>
    <dbReference type="NCBI Taxonomy" id="340016"/>
    <lineage>
        <taxon>Viruses</taxon>
        <taxon>environmental samples</taxon>
    </lineage>
</organism>
<evidence type="ECO:0000313" key="1">
    <source>
        <dbReference type="EMBL" id="AUM61700.1"/>
    </source>
</evidence>
<accession>A0A2K9LSC1</accession>
<proteinExistence type="predicted"/>
<reference evidence="1" key="1">
    <citation type="submission" date="2017-01" db="EMBL/GenBank/DDBJ databases">
        <title>High-throughput sequencing uncovers low homogeneity in the biogeography of single-stranded DNA viruses.</title>
        <authorList>
            <person name="Pearson V.M."/>
            <person name="Rokyta D.R."/>
        </authorList>
    </citation>
    <scope>NUCLEOTIDE SEQUENCE</scope>
</reference>
<dbReference type="InterPro" id="IPR029053">
    <property type="entry name" value="Viral_coat"/>
</dbReference>
<dbReference type="EMBL" id="KY487814">
    <property type="protein sequence ID" value="AUM61700.1"/>
    <property type="molecule type" value="Genomic_DNA"/>
</dbReference>
<sequence>MYARRRYAAKRATVSYRRSRFGSGTTTKMAYKRKPRYTNRLRFATVGFSRNIERKYVDWTWKSNAEAKLTSGAVASEAMGVTFTSSTWNEYRFGNAAYPDGNGSGDSGPVNHNLVRAPNSGTTVGTRIGNRVKVKYAKGAMTFIAASVGNGTILPPLQGGEAIATTSTALEPYIRTTIRMVIVKDTQVNNATQKVAWNDVFENNLLGGVHAELKIENMGRFFIMEDKTFTIDADDPQKTCQFMIPGSKIGGVRYNGGDSSALADKGYYVVWAGFVGGYKSDLTLANIKQPQAVGHSRMCFTDD</sequence>
<gene>
    <name evidence="1" type="primary">Cap</name>
</gene>